<dbReference type="GO" id="GO:0016740">
    <property type="term" value="F:transferase activity"/>
    <property type="evidence" value="ECO:0007669"/>
    <property type="project" value="UniProtKB-KW"/>
</dbReference>
<dbReference type="EMBL" id="CP000493">
    <property type="protein sequence ID" value="ABM79897.1"/>
    <property type="molecule type" value="Genomic_DNA"/>
</dbReference>
<reference evidence="6 7" key="1">
    <citation type="journal article" date="2007" name="Archaea">
        <title>The genome of Hyperthermus butylicus: a sulfur-reducing, peptide fermenting, neutrophilic Crenarchaeote growing up to 108 degrees C.</title>
        <authorList>
            <person name="Brugger K."/>
            <person name="Chen L."/>
            <person name="Stark M."/>
            <person name="Zibat A."/>
            <person name="Redder P."/>
            <person name="Ruepp A."/>
            <person name="Awayez M."/>
            <person name="She Q."/>
            <person name="Garrett R.A."/>
            <person name="Klenk H.P."/>
        </authorList>
    </citation>
    <scope>NUCLEOTIDE SEQUENCE [LARGE SCALE GENOMIC DNA]</scope>
    <source>
        <strain evidence="7">DSM 5456 / JCM 9403 / PLM1-5</strain>
    </source>
</reference>
<dbReference type="KEGG" id="hbu:Hbut_0019"/>
<feature type="domain" description="ATP-grasp" evidence="5">
    <location>
        <begin position="110"/>
        <end position="292"/>
    </location>
</feature>
<dbReference type="AlphaFoldDB" id="A2BIU1"/>
<evidence type="ECO:0000256" key="1">
    <source>
        <dbReference type="ARBA" id="ARBA00022723"/>
    </source>
</evidence>
<dbReference type="EnsemblBacteria" id="ABM79897">
    <property type="protein sequence ID" value="ABM79897"/>
    <property type="gene ID" value="Hbut_0019"/>
</dbReference>
<dbReference type="STRING" id="415426.Hbut_0019"/>
<gene>
    <name evidence="6" type="ordered locus">Hbut_0019</name>
</gene>
<dbReference type="InterPro" id="IPR013815">
    <property type="entry name" value="ATP_grasp_subdomain_1"/>
</dbReference>
<organism evidence="6 7">
    <name type="scientific">Hyperthermus butylicus (strain DSM 5456 / JCM 9403 / PLM1-5)</name>
    <dbReference type="NCBI Taxonomy" id="415426"/>
    <lineage>
        <taxon>Archaea</taxon>
        <taxon>Thermoproteota</taxon>
        <taxon>Thermoprotei</taxon>
        <taxon>Desulfurococcales</taxon>
        <taxon>Pyrodictiaceae</taxon>
        <taxon>Hyperthermus</taxon>
    </lineage>
</organism>
<dbReference type="PANTHER" id="PTHR21621:SF0">
    <property type="entry name" value="BETA-CITRYLGLUTAMATE SYNTHASE B-RELATED"/>
    <property type="match status" value="1"/>
</dbReference>
<dbReference type="InterPro" id="IPR011761">
    <property type="entry name" value="ATP-grasp"/>
</dbReference>
<dbReference type="InterPro" id="IPR013651">
    <property type="entry name" value="ATP-grasp_RimK-type"/>
</dbReference>
<keyword evidence="2 4" id="KW-0547">Nucleotide-binding</keyword>
<dbReference type="SUPFAM" id="SSF56059">
    <property type="entry name" value="Glutathione synthetase ATP-binding domain-like"/>
    <property type="match status" value="1"/>
</dbReference>
<dbReference type="Proteomes" id="UP000002593">
    <property type="component" value="Chromosome"/>
</dbReference>
<evidence type="ECO:0000313" key="7">
    <source>
        <dbReference type="Proteomes" id="UP000002593"/>
    </source>
</evidence>
<sequence length="297" mass="32914">MAKIAVLHHTPRPTWSSRQLLKAIADTGSTPLYILWNYISAELGTPSCPLKYRGRCLNVDAIIVRGLGRGLSIERYAVRRAILEAAESWGYVVVNPPEGLFRARDKFTSLRILQEAGIPVPRTLVTEDPTTALHAVEQLGDVVFKPIIGSLGLGSFRVKDTDTAYHIINLLLTLNQPLYIQKYLEKPGNRDLRVFVVGDHVVAAMYRIAPRNSWKTNIAQGAKPVPATVRDEVAKAVIRAVKVLGLVYAGVDVIEYDENRYAVIEVNASPLWRGLQSATGVNPARYIVEKVLELVKK</sequence>
<keyword evidence="3 4" id="KW-0067">ATP-binding</keyword>
<keyword evidence="6" id="KW-0808">Transferase</keyword>
<evidence type="ECO:0000256" key="2">
    <source>
        <dbReference type="ARBA" id="ARBA00022741"/>
    </source>
</evidence>
<dbReference type="OrthoDB" id="33241at2157"/>
<evidence type="ECO:0000259" key="5">
    <source>
        <dbReference type="PROSITE" id="PS50975"/>
    </source>
</evidence>
<dbReference type="GO" id="GO:0005524">
    <property type="term" value="F:ATP binding"/>
    <property type="evidence" value="ECO:0007669"/>
    <property type="project" value="UniProtKB-UniRule"/>
</dbReference>
<dbReference type="RefSeq" id="WP_011821214.1">
    <property type="nucleotide sequence ID" value="NC_008818.1"/>
</dbReference>
<dbReference type="eggNOG" id="arCOG01589">
    <property type="taxonomic scope" value="Archaea"/>
</dbReference>
<dbReference type="GO" id="GO:0005737">
    <property type="term" value="C:cytoplasm"/>
    <property type="evidence" value="ECO:0007669"/>
    <property type="project" value="TreeGrafter"/>
</dbReference>
<dbReference type="Gene3D" id="3.30.470.20">
    <property type="entry name" value="ATP-grasp fold, B domain"/>
    <property type="match status" value="1"/>
</dbReference>
<proteinExistence type="predicted"/>
<name>A2BIU1_HYPBU</name>
<keyword evidence="1" id="KW-0479">Metal-binding</keyword>
<dbReference type="Pfam" id="PF08443">
    <property type="entry name" value="RimK"/>
    <property type="match status" value="1"/>
</dbReference>
<dbReference type="GO" id="GO:0016879">
    <property type="term" value="F:ligase activity, forming carbon-nitrogen bonds"/>
    <property type="evidence" value="ECO:0007669"/>
    <property type="project" value="TreeGrafter"/>
</dbReference>
<dbReference type="GO" id="GO:0046872">
    <property type="term" value="F:metal ion binding"/>
    <property type="evidence" value="ECO:0007669"/>
    <property type="project" value="UniProtKB-KW"/>
</dbReference>
<evidence type="ECO:0000256" key="3">
    <source>
        <dbReference type="ARBA" id="ARBA00022840"/>
    </source>
</evidence>
<dbReference type="GeneID" id="4782952"/>
<dbReference type="NCBIfam" id="TIGR00768">
    <property type="entry name" value="rimK_fam"/>
    <property type="match status" value="1"/>
</dbReference>
<keyword evidence="7" id="KW-1185">Reference proteome</keyword>
<dbReference type="Gene3D" id="3.30.1490.20">
    <property type="entry name" value="ATP-grasp fold, A domain"/>
    <property type="match status" value="1"/>
</dbReference>
<dbReference type="HOGENOM" id="CLU_054353_2_0_2"/>
<evidence type="ECO:0000313" key="6">
    <source>
        <dbReference type="EMBL" id="ABM79897.1"/>
    </source>
</evidence>
<accession>A2BIU1</accession>
<dbReference type="PROSITE" id="PS50975">
    <property type="entry name" value="ATP_GRASP"/>
    <property type="match status" value="1"/>
</dbReference>
<dbReference type="Gene3D" id="3.40.50.20">
    <property type="match status" value="1"/>
</dbReference>
<protein>
    <submittedName>
        <fullName evidence="6">Glutathione synthase-RimK/ribosomal protein S6 modification (Glutaminyl transferase)</fullName>
    </submittedName>
</protein>
<dbReference type="PANTHER" id="PTHR21621">
    <property type="entry name" value="RIBOSOMAL PROTEIN S6 MODIFICATION PROTEIN"/>
    <property type="match status" value="1"/>
</dbReference>
<evidence type="ECO:0000256" key="4">
    <source>
        <dbReference type="PROSITE-ProRule" id="PRU00409"/>
    </source>
</evidence>
<dbReference type="InterPro" id="IPR004666">
    <property type="entry name" value="Rp_bS6_RimK/Lys_biosynth_LsyX"/>
</dbReference>